<protein>
    <submittedName>
        <fullName evidence="2">Uncharacterized protein</fullName>
    </submittedName>
</protein>
<evidence type="ECO:0000313" key="3">
    <source>
        <dbReference type="Proteomes" id="UP001066276"/>
    </source>
</evidence>
<feature type="compositionally biased region" description="Polar residues" evidence="1">
    <location>
        <begin position="20"/>
        <end position="30"/>
    </location>
</feature>
<accession>A0AAV7LT86</accession>
<proteinExistence type="predicted"/>
<dbReference type="EMBL" id="JANPWB010000015">
    <property type="protein sequence ID" value="KAJ1090770.1"/>
    <property type="molecule type" value="Genomic_DNA"/>
</dbReference>
<reference evidence="2" key="1">
    <citation type="journal article" date="2022" name="bioRxiv">
        <title>Sequencing and chromosome-scale assembly of the giantPleurodeles waltlgenome.</title>
        <authorList>
            <person name="Brown T."/>
            <person name="Elewa A."/>
            <person name="Iarovenko S."/>
            <person name="Subramanian E."/>
            <person name="Araus A.J."/>
            <person name="Petzold A."/>
            <person name="Susuki M."/>
            <person name="Suzuki K.-i.T."/>
            <person name="Hayashi T."/>
            <person name="Toyoda A."/>
            <person name="Oliveira C."/>
            <person name="Osipova E."/>
            <person name="Leigh N.D."/>
            <person name="Simon A."/>
            <person name="Yun M.H."/>
        </authorList>
    </citation>
    <scope>NUCLEOTIDE SEQUENCE</scope>
    <source>
        <strain evidence="2">20211129_DDA</strain>
        <tissue evidence="2">Liver</tissue>
    </source>
</reference>
<comment type="caution">
    <text evidence="2">The sequence shown here is derived from an EMBL/GenBank/DDBJ whole genome shotgun (WGS) entry which is preliminary data.</text>
</comment>
<evidence type="ECO:0000313" key="2">
    <source>
        <dbReference type="EMBL" id="KAJ1090770.1"/>
    </source>
</evidence>
<keyword evidence="3" id="KW-1185">Reference proteome</keyword>
<name>A0AAV7LT86_PLEWA</name>
<gene>
    <name evidence="2" type="ORF">NDU88_003899</name>
</gene>
<evidence type="ECO:0000256" key="1">
    <source>
        <dbReference type="SAM" id="MobiDB-lite"/>
    </source>
</evidence>
<dbReference type="Proteomes" id="UP001066276">
    <property type="component" value="Chromosome 11"/>
</dbReference>
<sequence length="93" mass="10145">MCAPAAAGRRPASDGRAPGDSSQEKGSVQQRAMLALPADVEKKSRKENTEESSCSVACSTRLFFDAFRISELLGRNQERGLKEEHVKDTGEYV</sequence>
<dbReference type="AlphaFoldDB" id="A0AAV7LT86"/>
<organism evidence="2 3">
    <name type="scientific">Pleurodeles waltl</name>
    <name type="common">Iberian ribbed newt</name>
    <dbReference type="NCBI Taxonomy" id="8319"/>
    <lineage>
        <taxon>Eukaryota</taxon>
        <taxon>Metazoa</taxon>
        <taxon>Chordata</taxon>
        <taxon>Craniata</taxon>
        <taxon>Vertebrata</taxon>
        <taxon>Euteleostomi</taxon>
        <taxon>Amphibia</taxon>
        <taxon>Batrachia</taxon>
        <taxon>Caudata</taxon>
        <taxon>Salamandroidea</taxon>
        <taxon>Salamandridae</taxon>
        <taxon>Pleurodelinae</taxon>
        <taxon>Pleurodeles</taxon>
    </lineage>
</organism>
<feature type="region of interest" description="Disordered" evidence="1">
    <location>
        <begin position="1"/>
        <end position="30"/>
    </location>
</feature>